<protein>
    <submittedName>
        <fullName evidence="1">Uncharacterized protein</fullName>
    </submittedName>
</protein>
<evidence type="ECO:0000313" key="2">
    <source>
        <dbReference type="Proteomes" id="UP000199706"/>
    </source>
</evidence>
<accession>A0A1G7YF82</accession>
<proteinExistence type="predicted"/>
<dbReference type="Proteomes" id="UP000199706">
    <property type="component" value="Unassembled WGS sequence"/>
</dbReference>
<organism evidence="1 2">
    <name type="scientific">Paraburkholderia phenazinium</name>
    <dbReference type="NCBI Taxonomy" id="60549"/>
    <lineage>
        <taxon>Bacteria</taxon>
        <taxon>Pseudomonadati</taxon>
        <taxon>Pseudomonadota</taxon>
        <taxon>Betaproteobacteria</taxon>
        <taxon>Burkholderiales</taxon>
        <taxon>Burkholderiaceae</taxon>
        <taxon>Paraburkholderia</taxon>
    </lineage>
</organism>
<reference evidence="1 2" key="1">
    <citation type="submission" date="2016-10" db="EMBL/GenBank/DDBJ databases">
        <authorList>
            <person name="de Groot N.N."/>
        </authorList>
    </citation>
    <scope>NUCLEOTIDE SEQUENCE [LARGE SCALE GENOMIC DNA]</scope>
    <source>
        <strain evidence="1 2">LMG 2247</strain>
    </source>
</reference>
<dbReference type="RefSeq" id="WP_090685426.1">
    <property type="nucleotide sequence ID" value="NZ_FNCJ01000006.1"/>
</dbReference>
<sequence>MLRTLIASLLGRKPKPAPPVVATRPPLDISIDWHREIDWDALFQHATLEELLSQRNRMVNRHGMPAVPFEQNERFIDLAVKHGRADVMGWVLSRIAPVHASPTALKVPPAY</sequence>
<gene>
    <name evidence="1" type="ORF">SAMN05216466_106144</name>
</gene>
<dbReference type="AlphaFoldDB" id="A0A1G7YF82"/>
<dbReference type="EMBL" id="FNCJ01000006">
    <property type="protein sequence ID" value="SDG94580.1"/>
    <property type="molecule type" value="Genomic_DNA"/>
</dbReference>
<evidence type="ECO:0000313" key="1">
    <source>
        <dbReference type="EMBL" id="SDG94580.1"/>
    </source>
</evidence>
<name>A0A1G7YF82_9BURK</name>